<keyword evidence="3" id="KW-0418">Kinase</keyword>
<dbReference type="InterPro" id="IPR052751">
    <property type="entry name" value="Plant_MAPKKK"/>
</dbReference>
<dbReference type="GO" id="GO:0004674">
    <property type="term" value="F:protein serine/threonine kinase activity"/>
    <property type="evidence" value="ECO:0007669"/>
    <property type="project" value="UniProtKB-KW"/>
</dbReference>
<sequence>MNNYGRKSNWVRGKCIGKGSFGVVSIGVDESDGVVFAVKSVENSSIEFIGCLENEIRILKSLSSPYVVTYLGDDVTCESSSVYRNLHMEYMPGGTVTDVVKHGGVNLRSYTRCITSALSYIHGRGIVHCDVKGKNVLIGNIPGYR</sequence>
<feature type="binding site" evidence="5">
    <location>
        <position position="39"/>
    </location>
    <ligand>
        <name>ATP</name>
        <dbReference type="ChEBI" id="CHEBI:30616"/>
    </ligand>
</feature>
<dbReference type="AlphaFoldDB" id="A0AAU9P9N4"/>
<comment type="similarity">
    <text evidence="6">Belongs to the protein kinase superfamily.</text>
</comment>
<dbReference type="PROSITE" id="PS00108">
    <property type="entry name" value="PROTEIN_KINASE_ST"/>
    <property type="match status" value="1"/>
</dbReference>
<evidence type="ECO:0000256" key="3">
    <source>
        <dbReference type="ARBA" id="ARBA00022777"/>
    </source>
</evidence>
<gene>
    <name evidence="8" type="ORF">LVIROSA_LOCUS32613</name>
</gene>
<evidence type="ECO:0000256" key="5">
    <source>
        <dbReference type="PROSITE-ProRule" id="PRU10141"/>
    </source>
</evidence>
<organism evidence="8 9">
    <name type="scientific">Lactuca virosa</name>
    <dbReference type="NCBI Taxonomy" id="75947"/>
    <lineage>
        <taxon>Eukaryota</taxon>
        <taxon>Viridiplantae</taxon>
        <taxon>Streptophyta</taxon>
        <taxon>Embryophyta</taxon>
        <taxon>Tracheophyta</taxon>
        <taxon>Spermatophyta</taxon>
        <taxon>Magnoliopsida</taxon>
        <taxon>eudicotyledons</taxon>
        <taxon>Gunneridae</taxon>
        <taxon>Pentapetalae</taxon>
        <taxon>asterids</taxon>
        <taxon>campanulids</taxon>
        <taxon>Asterales</taxon>
        <taxon>Asteraceae</taxon>
        <taxon>Cichorioideae</taxon>
        <taxon>Cichorieae</taxon>
        <taxon>Lactucinae</taxon>
        <taxon>Lactuca</taxon>
    </lineage>
</organism>
<dbReference type="InterPro" id="IPR000719">
    <property type="entry name" value="Prot_kinase_dom"/>
</dbReference>
<dbReference type="Pfam" id="PF00069">
    <property type="entry name" value="Pkinase"/>
    <property type="match status" value="1"/>
</dbReference>
<keyword evidence="1" id="KW-0808">Transferase</keyword>
<evidence type="ECO:0000256" key="6">
    <source>
        <dbReference type="RuleBase" id="RU000304"/>
    </source>
</evidence>
<name>A0AAU9P9N4_9ASTR</name>
<keyword evidence="6" id="KW-0723">Serine/threonine-protein kinase</keyword>
<keyword evidence="2 5" id="KW-0547">Nucleotide-binding</keyword>
<protein>
    <recommendedName>
        <fullName evidence="7">Protein kinase domain-containing protein</fullName>
    </recommendedName>
</protein>
<dbReference type="PROSITE" id="PS50011">
    <property type="entry name" value="PROTEIN_KINASE_DOM"/>
    <property type="match status" value="1"/>
</dbReference>
<dbReference type="InterPro" id="IPR008271">
    <property type="entry name" value="Ser/Thr_kinase_AS"/>
</dbReference>
<keyword evidence="9" id="KW-1185">Reference proteome</keyword>
<dbReference type="InterPro" id="IPR017441">
    <property type="entry name" value="Protein_kinase_ATP_BS"/>
</dbReference>
<dbReference type="Gene3D" id="1.10.510.10">
    <property type="entry name" value="Transferase(Phosphotransferase) domain 1"/>
    <property type="match status" value="1"/>
</dbReference>
<evidence type="ECO:0000256" key="4">
    <source>
        <dbReference type="ARBA" id="ARBA00022840"/>
    </source>
</evidence>
<dbReference type="GO" id="GO:0005524">
    <property type="term" value="F:ATP binding"/>
    <property type="evidence" value="ECO:0007669"/>
    <property type="project" value="UniProtKB-UniRule"/>
</dbReference>
<dbReference type="PROSITE" id="PS00107">
    <property type="entry name" value="PROTEIN_KINASE_ATP"/>
    <property type="match status" value="1"/>
</dbReference>
<proteinExistence type="inferred from homology"/>
<feature type="domain" description="Protein kinase" evidence="7">
    <location>
        <begin position="10"/>
        <end position="145"/>
    </location>
</feature>
<dbReference type="Proteomes" id="UP001157418">
    <property type="component" value="Unassembled WGS sequence"/>
</dbReference>
<dbReference type="EMBL" id="CAKMRJ010005523">
    <property type="protein sequence ID" value="CAH1446965.1"/>
    <property type="molecule type" value="Genomic_DNA"/>
</dbReference>
<evidence type="ECO:0000313" key="9">
    <source>
        <dbReference type="Proteomes" id="UP001157418"/>
    </source>
</evidence>
<evidence type="ECO:0000256" key="2">
    <source>
        <dbReference type="ARBA" id="ARBA00022741"/>
    </source>
</evidence>
<evidence type="ECO:0000259" key="7">
    <source>
        <dbReference type="PROSITE" id="PS50011"/>
    </source>
</evidence>
<dbReference type="SMART" id="SM00220">
    <property type="entry name" value="S_TKc"/>
    <property type="match status" value="1"/>
</dbReference>
<accession>A0AAU9P9N4</accession>
<keyword evidence="4 5" id="KW-0067">ATP-binding</keyword>
<comment type="caution">
    <text evidence="8">The sequence shown here is derived from an EMBL/GenBank/DDBJ whole genome shotgun (WGS) entry which is preliminary data.</text>
</comment>
<dbReference type="GO" id="GO:0007165">
    <property type="term" value="P:signal transduction"/>
    <property type="evidence" value="ECO:0007669"/>
    <property type="project" value="TreeGrafter"/>
</dbReference>
<evidence type="ECO:0000313" key="8">
    <source>
        <dbReference type="EMBL" id="CAH1446965.1"/>
    </source>
</evidence>
<dbReference type="PANTHER" id="PTHR48011:SF7">
    <property type="entry name" value="F10K1.14 PROTEIN"/>
    <property type="match status" value="1"/>
</dbReference>
<dbReference type="PANTHER" id="PTHR48011">
    <property type="entry name" value="CCR4-NOT TRANSCRIPTIONAL COMPLEX SUBUNIT CAF120-RELATED"/>
    <property type="match status" value="1"/>
</dbReference>
<reference evidence="8 9" key="1">
    <citation type="submission" date="2022-01" db="EMBL/GenBank/DDBJ databases">
        <authorList>
            <person name="Xiong W."/>
            <person name="Schranz E."/>
        </authorList>
    </citation>
    <scope>NUCLEOTIDE SEQUENCE [LARGE SCALE GENOMIC DNA]</scope>
</reference>
<dbReference type="InterPro" id="IPR011009">
    <property type="entry name" value="Kinase-like_dom_sf"/>
</dbReference>
<dbReference type="SUPFAM" id="SSF56112">
    <property type="entry name" value="Protein kinase-like (PK-like)"/>
    <property type="match status" value="1"/>
</dbReference>
<evidence type="ECO:0000256" key="1">
    <source>
        <dbReference type="ARBA" id="ARBA00022679"/>
    </source>
</evidence>